<protein>
    <recommendedName>
        <fullName evidence="9">Helicase ATP-binding domain-containing protein</fullName>
    </recommendedName>
</protein>
<feature type="non-terminal residue" evidence="10">
    <location>
        <position position="1"/>
    </location>
</feature>
<dbReference type="SUPFAM" id="SSF52540">
    <property type="entry name" value="P-loop containing nucleoside triphosphate hydrolases"/>
    <property type="match status" value="1"/>
</dbReference>
<dbReference type="CDD" id="cd18026">
    <property type="entry name" value="DEXHc_POLQ-like"/>
    <property type="match status" value="1"/>
</dbReference>
<evidence type="ECO:0000256" key="8">
    <source>
        <dbReference type="ARBA" id="ARBA00023242"/>
    </source>
</evidence>
<evidence type="ECO:0000313" key="11">
    <source>
        <dbReference type="Proteomes" id="UP000410492"/>
    </source>
</evidence>
<organism evidence="10 11">
    <name type="scientific">Callosobruchus maculatus</name>
    <name type="common">Southern cowpea weevil</name>
    <name type="synonym">Pulse bruchid</name>
    <dbReference type="NCBI Taxonomy" id="64391"/>
    <lineage>
        <taxon>Eukaryota</taxon>
        <taxon>Metazoa</taxon>
        <taxon>Ecdysozoa</taxon>
        <taxon>Arthropoda</taxon>
        <taxon>Hexapoda</taxon>
        <taxon>Insecta</taxon>
        <taxon>Pterygota</taxon>
        <taxon>Neoptera</taxon>
        <taxon>Endopterygota</taxon>
        <taxon>Coleoptera</taxon>
        <taxon>Polyphaga</taxon>
        <taxon>Cucujiformia</taxon>
        <taxon>Chrysomeloidea</taxon>
        <taxon>Chrysomelidae</taxon>
        <taxon>Bruchinae</taxon>
        <taxon>Bruchini</taxon>
        <taxon>Callosobruchus</taxon>
    </lineage>
</organism>
<reference evidence="10 11" key="1">
    <citation type="submission" date="2019-01" db="EMBL/GenBank/DDBJ databases">
        <authorList>
            <person name="Sayadi A."/>
        </authorList>
    </citation>
    <scope>NUCLEOTIDE SEQUENCE [LARGE SCALE GENOMIC DNA]</scope>
</reference>
<dbReference type="Gene3D" id="3.40.50.300">
    <property type="entry name" value="P-loop containing nucleotide triphosphate hydrolases"/>
    <property type="match status" value="1"/>
</dbReference>
<dbReference type="InterPro" id="IPR011545">
    <property type="entry name" value="DEAD/DEAH_box_helicase_dom"/>
</dbReference>
<dbReference type="EMBL" id="CAACVG010011362">
    <property type="protein sequence ID" value="VEN57914.1"/>
    <property type="molecule type" value="Genomic_DNA"/>
</dbReference>
<evidence type="ECO:0000259" key="9">
    <source>
        <dbReference type="PROSITE" id="PS51192"/>
    </source>
</evidence>
<dbReference type="GO" id="GO:0006302">
    <property type="term" value="P:double-strand break repair"/>
    <property type="evidence" value="ECO:0007669"/>
    <property type="project" value="UniProtKB-ARBA"/>
</dbReference>
<dbReference type="GO" id="GO:0005634">
    <property type="term" value="C:nucleus"/>
    <property type="evidence" value="ECO:0007669"/>
    <property type="project" value="UniProtKB-SubCell"/>
</dbReference>
<accession>A0A653DCI9</accession>
<keyword evidence="11" id="KW-1185">Reference proteome</keyword>
<keyword evidence="2" id="KW-0547">Nucleotide-binding</keyword>
<dbReference type="PROSITE" id="PS51192">
    <property type="entry name" value="HELICASE_ATP_BIND_1"/>
    <property type="match status" value="1"/>
</dbReference>
<dbReference type="InterPro" id="IPR014001">
    <property type="entry name" value="Helicase_ATP-bd"/>
</dbReference>
<evidence type="ECO:0000256" key="1">
    <source>
        <dbReference type="ARBA" id="ARBA00004123"/>
    </source>
</evidence>
<dbReference type="GO" id="GO:0003676">
    <property type="term" value="F:nucleic acid binding"/>
    <property type="evidence" value="ECO:0007669"/>
    <property type="project" value="InterPro"/>
</dbReference>
<sequence length="332" mass="37480">ELGVPSELLEVIFNSELNENEDLENSILNCSNLNSSFGSIIKKALISNASKAGTSNRNVSNSINATLVDRSFQCLGPFYGLPNKLKELIKLYKGIDEMYDWQDECLRLPAIESRKNLIYALPTSGGKTLVAEILMFREIMCYRRNAIFILPYVSIVQEKVWALSPFGIALDFLVEEYASSKGIYPPRKRRRKNSVYVATIEKALGIINSLIESGRLHEIGLIVVDELHLIGEEGRGATLEACLTKIMFLKDSFLFHIADIQIIGMSATIGNLPDISKFLNADIYTKNFRPVELVEYVKCGKEICKVNWNYSEDSDLLVEVMKIDYKMCLHRS</sequence>
<evidence type="ECO:0000256" key="7">
    <source>
        <dbReference type="ARBA" id="ARBA00023204"/>
    </source>
</evidence>
<keyword evidence="6" id="KW-0067">ATP-binding</keyword>
<keyword evidence="7" id="KW-0234">DNA repair</keyword>
<proteinExistence type="predicted"/>
<evidence type="ECO:0000313" key="10">
    <source>
        <dbReference type="EMBL" id="VEN57914.1"/>
    </source>
</evidence>
<dbReference type="InterPro" id="IPR050474">
    <property type="entry name" value="Hel308_SKI2-like"/>
</dbReference>
<feature type="domain" description="Helicase ATP-binding" evidence="9">
    <location>
        <begin position="108"/>
        <end position="287"/>
    </location>
</feature>
<dbReference type="InterPro" id="IPR027417">
    <property type="entry name" value="P-loop_NTPase"/>
</dbReference>
<keyword evidence="4" id="KW-0378">Hydrolase</keyword>
<evidence type="ECO:0000256" key="5">
    <source>
        <dbReference type="ARBA" id="ARBA00022806"/>
    </source>
</evidence>
<comment type="subcellular location">
    <subcellularLocation>
        <location evidence="1">Nucleus</location>
    </subcellularLocation>
</comment>
<dbReference type="FunFam" id="3.40.50.300:FF:000813">
    <property type="entry name" value="helicase POLQ-like isoform X1"/>
    <property type="match status" value="1"/>
</dbReference>
<evidence type="ECO:0000256" key="4">
    <source>
        <dbReference type="ARBA" id="ARBA00022801"/>
    </source>
</evidence>
<name>A0A653DCI9_CALMS</name>
<keyword evidence="3" id="KW-0227">DNA damage</keyword>
<dbReference type="PANTHER" id="PTHR47961:SF12">
    <property type="entry name" value="HELICASE POLQ-LIKE"/>
    <property type="match status" value="1"/>
</dbReference>
<dbReference type="GO" id="GO:0005524">
    <property type="term" value="F:ATP binding"/>
    <property type="evidence" value="ECO:0007669"/>
    <property type="project" value="UniProtKB-KW"/>
</dbReference>
<dbReference type="PANTHER" id="PTHR47961">
    <property type="entry name" value="DNA POLYMERASE THETA, PUTATIVE (AFU_ORTHOLOGUE AFUA_1G05260)-RELATED"/>
    <property type="match status" value="1"/>
</dbReference>
<keyword evidence="8" id="KW-0539">Nucleus</keyword>
<evidence type="ECO:0000256" key="2">
    <source>
        <dbReference type="ARBA" id="ARBA00022741"/>
    </source>
</evidence>
<gene>
    <name evidence="10" type="ORF">CALMAC_LOCUS16421</name>
</gene>
<dbReference type="SMART" id="SM00487">
    <property type="entry name" value="DEXDc"/>
    <property type="match status" value="1"/>
</dbReference>
<dbReference type="GO" id="GO:0004386">
    <property type="term" value="F:helicase activity"/>
    <property type="evidence" value="ECO:0007669"/>
    <property type="project" value="UniProtKB-KW"/>
</dbReference>
<evidence type="ECO:0000256" key="6">
    <source>
        <dbReference type="ARBA" id="ARBA00022840"/>
    </source>
</evidence>
<dbReference type="Pfam" id="PF00270">
    <property type="entry name" value="DEAD"/>
    <property type="match status" value="1"/>
</dbReference>
<dbReference type="Proteomes" id="UP000410492">
    <property type="component" value="Unassembled WGS sequence"/>
</dbReference>
<keyword evidence="5" id="KW-0347">Helicase</keyword>
<dbReference type="GO" id="GO:0016787">
    <property type="term" value="F:hydrolase activity"/>
    <property type="evidence" value="ECO:0007669"/>
    <property type="project" value="UniProtKB-KW"/>
</dbReference>
<dbReference type="AlphaFoldDB" id="A0A653DCI9"/>
<dbReference type="OrthoDB" id="2320933at2759"/>
<evidence type="ECO:0000256" key="3">
    <source>
        <dbReference type="ARBA" id="ARBA00022763"/>
    </source>
</evidence>